<dbReference type="WBParaSite" id="SMUV_0000114601-mRNA-1">
    <property type="protein sequence ID" value="SMUV_0000114601-mRNA-1"/>
    <property type="gene ID" value="SMUV_0000114601"/>
</dbReference>
<dbReference type="Proteomes" id="UP000046393">
    <property type="component" value="Unplaced"/>
</dbReference>
<evidence type="ECO:0000313" key="9">
    <source>
        <dbReference type="Proteomes" id="UP000046393"/>
    </source>
</evidence>
<dbReference type="InterPro" id="IPR003392">
    <property type="entry name" value="PTHD_SSD"/>
</dbReference>
<reference evidence="10" key="1">
    <citation type="submission" date="2017-02" db="UniProtKB">
        <authorList>
            <consortium name="WormBaseParasite"/>
        </authorList>
    </citation>
    <scope>IDENTIFICATION</scope>
</reference>
<dbReference type="SUPFAM" id="SSF82866">
    <property type="entry name" value="Multidrug efflux transporter AcrB transmembrane domain"/>
    <property type="match status" value="2"/>
</dbReference>
<evidence type="ECO:0000256" key="4">
    <source>
        <dbReference type="ARBA" id="ARBA00023136"/>
    </source>
</evidence>
<keyword evidence="2 7" id="KW-0812">Transmembrane</keyword>
<keyword evidence="4 7" id="KW-0472">Membrane</keyword>
<feature type="transmembrane region" description="Helical" evidence="7">
    <location>
        <begin position="230"/>
        <end position="249"/>
    </location>
</feature>
<dbReference type="PANTHER" id="PTHR45951">
    <property type="entry name" value="PROTEIN DISPATCHED-RELATED"/>
    <property type="match status" value="1"/>
</dbReference>
<evidence type="ECO:0000256" key="3">
    <source>
        <dbReference type="ARBA" id="ARBA00022989"/>
    </source>
</evidence>
<evidence type="ECO:0000256" key="2">
    <source>
        <dbReference type="ARBA" id="ARBA00022692"/>
    </source>
</evidence>
<dbReference type="GO" id="GO:0016020">
    <property type="term" value="C:membrane"/>
    <property type="evidence" value="ECO:0007669"/>
    <property type="project" value="UniProtKB-SubCell"/>
</dbReference>
<evidence type="ECO:0000256" key="5">
    <source>
        <dbReference type="ARBA" id="ARBA00023180"/>
    </source>
</evidence>
<evidence type="ECO:0000256" key="6">
    <source>
        <dbReference type="ARBA" id="ARBA00038046"/>
    </source>
</evidence>
<feature type="transmembrane region" description="Helical" evidence="7">
    <location>
        <begin position="766"/>
        <end position="787"/>
    </location>
</feature>
<evidence type="ECO:0000256" key="7">
    <source>
        <dbReference type="SAM" id="Phobius"/>
    </source>
</evidence>
<dbReference type="AlphaFoldDB" id="A0A0N5AAH0"/>
<accession>A0A0N5AAH0</accession>
<dbReference type="InterPro" id="IPR000731">
    <property type="entry name" value="SSD"/>
</dbReference>
<dbReference type="InterPro" id="IPR052081">
    <property type="entry name" value="Dispatched_Hh_regulator"/>
</dbReference>
<protein>
    <submittedName>
        <fullName evidence="10">SSD domain-containing protein</fullName>
    </submittedName>
</protein>
<proteinExistence type="inferred from homology"/>
<dbReference type="Gene3D" id="1.20.1640.10">
    <property type="entry name" value="Multidrug efflux transporter AcrB transmembrane domain"/>
    <property type="match status" value="2"/>
</dbReference>
<feature type="transmembrane region" description="Helical" evidence="7">
    <location>
        <begin position="799"/>
        <end position="823"/>
    </location>
</feature>
<comment type="subcellular location">
    <subcellularLocation>
        <location evidence="1">Membrane</location>
        <topology evidence="1">Multi-pass membrane protein</topology>
    </subcellularLocation>
</comment>
<evidence type="ECO:0000256" key="1">
    <source>
        <dbReference type="ARBA" id="ARBA00004141"/>
    </source>
</evidence>
<dbReference type="PROSITE" id="PS50156">
    <property type="entry name" value="SSD"/>
    <property type="match status" value="1"/>
</dbReference>
<evidence type="ECO:0000313" key="10">
    <source>
        <dbReference type="WBParaSite" id="SMUV_0000114601-mRNA-1"/>
    </source>
</evidence>
<feature type="transmembrane region" description="Helical" evidence="7">
    <location>
        <begin position="415"/>
        <end position="435"/>
    </location>
</feature>
<keyword evidence="5" id="KW-0325">Glycoprotein</keyword>
<feature type="transmembrane region" description="Helical" evidence="7">
    <location>
        <begin position="310"/>
        <end position="331"/>
    </location>
</feature>
<dbReference type="PANTHER" id="PTHR45951:SF3">
    <property type="entry name" value="PROTEIN DISPATCHED"/>
    <property type="match status" value="1"/>
</dbReference>
<feature type="transmembrane region" description="Helical" evidence="7">
    <location>
        <begin position="343"/>
        <end position="369"/>
    </location>
</feature>
<dbReference type="GO" id="GO:0022857">
    <property type="term" value="F:transmembrane transporter activity"/>
    <property type="evidence" value="ECO:0007669"/>
    <property type="project" value="TreeGrafter"/>
</dbReference>
<dbReference type="STRING" id="451379.A0A0N5AAH0"/>
<name>A0A0N5AAH0_9BILA</name>
<keyword evidence="9" id="KW-1185">Reference proteome</keyword>
<organism evidence="9 10">
    <name type="scientific">Syphacia muris</name>
    <dbReference type="NCBI Taxonomy" id="451379"/>
    <lineage>
        <taxon>Eukaryota</taxon>
        <taxon>Metazoa</taxon>
        <taxon>Ecdysozoa</taxon>
        <taxon>Nematoda</taxon>
        <taxon>Chromadorea</taxon>
        <taxon>Rhabditida</taxon>
        <taxon>Spirurina</taxon>
        <taxon>Oxyuridomorpha</taxon>
        <taxon>Oxyuroidea</taxon>
        <taxon>Oxyuridae</taxon>
        <taxon>Syphacia</taxon>
    </lineage>
</organism>
<keyword evidence="3 7" id="KW-1133">Transmembrane helix</keyword>
<dbReference type="Pfam" id="PF02460">
    <property type="entry name" value="Patched"/>
    <property type="match status" value="1"/>
</dbReference>
<comment type="similarity">
    <text evidence="6">Belongs to the dispatched family.</text>
</comment>
<feature type="transmembrane region" description="Helical" evidence="7">
    <location>
        <begin position="390"/>
        <end position="409"/>
    </location>
</feature>
<dbReference type="GO" id="GO:0007224">
    <property type="term" value="P:smoothened signaling pathway"/>
    <property type="evidence" value="ECO:0007669"/>
    <property type="project" value="TreeGrafter"/>
</dbReference>
<feature type="domain" description="SSD" evidence="8">
    <location>
        <begin position="186"/>
        <end position="368"/>
    </location>
</feature>
<evidence type="ECO:0000259" key="8">
    <source>
        <dbReference type="PROSITE" id="PS50156"/>
    </source>
</evidence>
<sequence>MELSDIFVKTPCDLYKHAGSSLFPYDVLEVFSKVVFQIRSIKTLTDLATMQQLCEIDNTVKRLLKTTNTLEKVKISMKYPFNIPYYAMCYEDTTEPHNCSSLSQQQLNLLVDDLIPCLNDITRANCTSKYSRQLSILIIGTKNKTIGTNEPVYVSVILPLTASEDLQEFYEALLGELQQQYQTEKLKFVGAFFGIKAPVFAKLILTDIAYGFLSIALVIMGIQFFPFLNLLAIVMIIAVGADDVFLFMYQLDKYLRETSSVSTDILTVDEDDDLKKEGSDELQVIKDVNSAEEILKEKEKEKLRQGLDAVMSHAAIAMLVTSATTAFAFYTNINSNILVLRCFGLYAGTTMILNYIFVITVLPAAIVVFKPKMRLKNRRLFCAKLRQTCCRCFSVVYNQILKIFIVWIPQIVRRIRFIIIPLSLGLFALCVYAVAHNPGIRLPQTNPLQVYKKLMIFLDFSKFTNKPIVVYLQLLRSSHPFEWYDEYSSEIFEYSEHSNRKMNFVFVWGVNPTKYVAICTASTMDPHSLGTLSVDNKFPVFFAKNLQAFADLLRYIVENYGDGDIDTDSLWINEFLEYVSDSNDCNPPLFNSNTTEINLEQLKNCILSFGHNRFMGTPYSDSLLETVDGPIYNSNGDFIGYMLVTQSKFKWSMIFHKMELFFKHLQQVENAIANFTSEISGIPLVTGPVKETLLYDLLQSLPTSTTVSVLISFFLGWVVNVVEATIIVLTIGMSFDYTLHFAVAFKMHGSENPSTLTSIYRTVYSLVSVAVLLAAVSTFVAGLGLMGAQTQPFFEIGTFLMIVTSTSLIVSLFVFPAYVITFLKPKLKTTKL</sequence>